<keyword evidence="3" id="KW-0560">Oxidoreductase</keyword>
<dbReference type="PRINTS" id="PR00081">
    <property type="entry name" value="GDHRDH"/>
</dbReference>
<dbReference type="InterPro" id="IPR036291">
    <property type="entry name" value="NAD(P)-bd_dom_sf"/>
</dbReference>
<dbReference type="GO" id="GO:0016491">
    <property type="term" value="F:oxidoreductase activity"/>
    <property type="evidence" value="ECO:0007669"/>
    <property type="project" value="UniProtKB-KW"/>
</dbReference>
<dbReference type="STRING" id="1314778.A0A5C3PEJ1"/>
<evidence type="ECO:0000256" key="2">
    <source>
        <dbReference type="ARBA" id="ARBA00022857"/>
    </source>
</evidence>
<dbReference type="CDD" id="cd05374">
    <property type="entry name" value="17beta-HSD-like_SDR_c"/>
    <property type="match status" value="1"/>
</dbReference>
<dbReference type="PANTHER" id="PTHR43976:SF16">
    <property type="entry name" value="SHORT-CHAIN DEHYDROGENASE_REDUCTASE FAMILY PROTEIN"/>
    <property type="match status" value="1"/>
</dbReference>
<dbReference type="FunCoup" id="A0A5C3PEJ1">
    <property type="interactions" value="324"/>
</dbReference>
<proteinExistence type="inferred from homology"/>
<dbReference type="Proteomes" id="UP000308197">
    <property type="component" value="Unassembled WGS sequence"/>
</dbReference>
<dbReference type="PRINTS" id="PR00080">
    <property type="entry name" value="SDRFAMILY"/>
</dbReference>
<organism evidence="5 6">
    <name type="scientific">Polyporus arcularius HHB13444</name>
    <dbReference type="NCBI Taxonomy" id="1314778"/>
    <lineage>
        <taxon>Eukaryota</taxon>
        <taxon>Fungi</taxon>
        <taxon>Dikarya</taxon>
        <taxon>Basidiomycota</taxon>
        <taxon>Agaricomycotina</taxon>
        <taxon>Agaricomycetes</taxon>
        <taxon>Polyporales</taxon>
        <taxon>Polyporaceae</taxon>
        <taxon>Polyporus</taxon>
    </lineage>
</organism>
<dbReference type="Pfam" id="PF00106">
    <property type="entry name" value="adh_short"/>
    <property type="match status" value="1"/>
</dbReference>
<protein>
    <submittedName>
        <fullName evidence="5">NAD(P)-binding protein</fullName>
    </submittedName>
</protein>
<gene>
    <name evidence="5" type="ORF">K466DRAFT_589048</name>
</gene>
<dbReference type="Gene3D" id="3.40.50.720">
    <property type="entry name" value="NAD(P)-binding Rossmann-like Domain"/>
    <property type="match status" value="1"/>
</dbReference>
<dbReference type="AlphaFoldDB" id="A0A5C3PEJ1"/>
<accession>A0A5C3PEJ1</accession>
<reference evidence="5 6" key="1">
    <citation type="journal article" date="2019" name="Nat. Ecol. Evol.">
        <title>Megaphylogeny resolves global patterns of mushroom evolution.</title>
        <authorList>
            <person name="Varga T."/>
            <person name="Krizsan K."/>
            <person name="Foldi C."/>
            <person name="Dima B."/>
            <person name="Sanchez-Garcia M."/>
            <person name="Sanchez-Ramirez S."/>
            <person name="Szollosi G.J."/>
            <person name="Szarkandi J.G."/>
            <person name="Papp V."/>
            <person name="Albert L."/>
            <person name="Andreopoulos W."/>
            <person name="Angelini C."/>
            <person name="Antonin V."/>
            <person name="Barry K.W."/>
            <person name="Bougher N.L."/>
            <person name="Buchanan P."/>
            <person name="Buyck B."/>
            <person name="Bense V."/>
            <person name="Catcheside P."/>
            <person name="Chovatia M."/>
            <person name="Cooper J."/>
            <person name="Damon W."/>
            <person name="Desjardin D."/>
            <person name="Finy P."/>
            <person name="Geml J."/>
            <person name="Haridas S."/>
            <person name="Hughes K."/>
            <person name="Justo A."/>
            <person name="Karasinski D."/>
            <person name="Kautmanova I."/>
            <person name="Kiss B."/>
            <person name="Kocsube S."/>
            <person name="Kotiranta H."/>
            <person name="LaButti K.M."/>
            <person name="Lechner B.E."/>
            <person name="Liimatainen K."/>
            <person name="Lipzen A."/>
            <person name="Lukacs Z."/>
            <person name="Mihaltcheva S."/>
            <person name="Morgado L.N."/>
            <person name="Niskanen T."/>
            <person name="Noordeloos M.E."/>
            <person name="Ohm R.A."/>
            <person name="Ortiz-Santana B."/>
            <person name="Ovrebo C."/>
            <person name="Racz N."/>
            <person name="Riley R."/>
            <person name="Savchenko A."/>
            <person name="Shiryaev A."/>
            <person name="Soop K."/>
            <person name="Spirin V."/>
            <person name="Szebenyi C."/>
            <person name="Tomsovsky M."/>
            <person name="Tulloss R.E."/>
            <person name="Uehling J."/>
            <person name="Grigoriev I.V."/>
            <person name="Vagvolgyi C."/>
            <person name="Papp T."/>
            <person name="Martin F.M."/>
            <person name="Miettinen O."/>
            <person name="Hibbett D.S."/>
            <person name="Nagy L.G."/>
        </authorList>
    </citation>
    <scope>NUCLEOTIDE SEQUENCE [LARGE SCALE GENOMIC DNA]</scope>
    <source>
        <strain evidence="5 6">HHB13444</strain>
    </source>
</reference>
<dbReference type="EMBL" id="ML211327">
    <property type="protein sequence ID" value="TFK84283.1"/>
    <property type="molecule type" value="Genomic_DNA"/>
</dbReference>
<dbReference type="PROSITE" id="PS00061">
    <property type="entry name" value="ADH_SHORT"/>
    <property type="match status" value="1"/>
</dbReference>
<dbReference type="InterPro" id="IPR051911">
    <property type="entry name" value="SDR_oxidoreductase"/>
</dbReference>
<name>A0A5C3PEJ1_9APHY</name>
<evidence type="ECO:0000313" key="6">
    <source>
        <dbReference type="Proteomes" id="UP000308197"/>
    </source>
</evidence>
<comment type="similarity">
    <text evidence="1 4">Belongs to the short-chain dehydrogenases/reductases (SDR) family.</text>
</comment>
<keyword evidence="6" id="KW-1185">Reference proteome</keyword>
<dbReference type="SUPFAM" id="SSF51735">
    <property type="entry name" value="NAD(P)-binding Rossmann-fold domains"/>
    <property type="match status" value="1"/>
</dbReference>
<sequence>MSPKIWFITGASTGFGRVLTEIVLEKGDSVVATARRPAVLDDLVSNHPSDRLLTLKLDISLPEDVIAAFTAAKDKFGRIDIVVNNAGYGTLGEVEAFGDADARAIFETNFWGTANITKEAVKYMREVNPPGTGGKIFQVSSVAGVLGYAGMAHYSASKFALEGFSEALAGELDPAWNIKISIIEPGGFDTAALSKTWWAPAHPAYSNPALPTAIMRGKWESSKFGVQGDARKAMEVLYKLAALEDPPLHFPLGKDAVEVVRKATTARVADAEKYASWSDNLGKDSQ</sequence>
<dbReference type="PANTHER" id="PTHR43976">
    <property type="entry name" value="SHORT CHAIN DEHYDROGENASE"/>
    <property type="match status" value="1"/>
</dbReference>
<evidence type="ECO:0000256" key="4">
    <source>
        <dbReference type="RuleBase" id="RU000363"/>
    </source>
</evidence>
<keyword evidence="2" id="KW-0521">NADP</keyword>
<evidence type="ECO:0000256" key="3">
    <source>
        <dbReference type="ARBA" id="ARBA00023002"/>
    </source>
</evidence>
<evidence type="ECO:0000256" key="1">
    <source>
        <dbReference type="ARBA" id="ARBA00006484"/>
    </source>
</evidence>
<dbReference type="InterPro" id="IPR002347">
    <property type="entry name" value="SDR_fam"/>
</dbReference>
<dbReference type="InterPro" id="IPR020904">
    <property type="entry name" value="Sc_DH/Rdtase_CS"/>
</dbReference>
<dbReference type="InParanoid" id="A0A5C3PEJ1"/>
<evidence type="ECO:0000313" key="5">
    <source>
        <dbReference type="EMBL" id="TFK84283.1"/>
    </source>
</evidence>